<dbReference type="AlphaFoldDB" id="A0ABD1ZT81"/>
<organism evidence="1 2">
    <name type="scientific">Vespula squamosa</name>
    <name type="common">Southern yellow jacket</name>
    <name type="synonym">Wasp</name>
    <dbReference type="NCBI Taxonomy" id="30214"/>
    <lineage>
        <taxon>Eukaryota</taxon>
        <taxon>Metazoa</taxon>
        <taxon>Ecdysozoa</taxon>
        <taxon>Arthropoda</taxon>
        <taxon>Hexapoda</taxon>
        <taxon>Insecta</taxon>
        <taxon>Pterygota</taxon>
        <taxon>Neoptera</taxon>
        <taxon>Endopterygota</taxon>
        <taxon>Hymenoptera</taxon>
        <taxon>Apocrita</taxon>
        <taxon>Aculeata</taxon>
        <taxon>Vespoidea</taxon>
        <taxon>Vespidae</taxon>
        <taxon>Vespinae</taxon>
        <taxon>Vespula</taxon>
    </lineage>
</organism>
<dbReference type="EMBL" id="JAUDFV010000173">
    <property type="protein sequence ID" value="KAL2711570.1"/>
    <property type="molecule type" value="Genomic_DNA"/>
</dbReference>
<protein>
    <submittedName>
        <fullName evidence="1">GRAM domain-containing protein 2A-like isoform X4</fullName>
    </submittedName>
</protein>
<sequence length="99" mass="11611">MISVKIILEMTNSKYPSSGEQLIVNIDNQLESCSKFVRVTRYFKTSFYKSHDIIFGYIKQKNSVISCVYHRRDDRRLVLNRDLTSIKVRRKVSNCKTAS</sequence>
<dbReference type="Proteomes" id="UP001607302">
    <property type="component" value="Unassembled WGS sequence"/>
</dbReference>
<keyword evidence="2" id="KW-1185">Reference proteome</keyword>
<name>A0ABD1ZT81_VESSQ</name>
<accession>A0ABD1ZT81</accession>
<evidence type="ECO:0000313" key="2">
    <source>
        <dbReference type="Proteomes" id="UP001607302"/>
    </source>
</evidence>
<evidence type="ECO:0000313" key="1">
    <source>
        <dbReference type="EMBL" id="KAL2711570.1"/>
    </source>
</evidence>
<gene>
    <name evidence="1" type="ORF">V1478_018591</name>
</gene>
<reference evidence="1 2" key="1">
    <citation type="journal article" date="2024" name="Ann. Entomol. Soc. Am.">
        <title>Genomic analyses of the southern and eastern yellowjacket wasps (Hymenoptera: Vespidae) reveal evolutionary signatures of social life.</title>
        <authorList>
            <person name="Catto M.A."/>
            <person name="Caine P.B."/>
            <person name="Orr S.E."/>
            <person name="Hunt B.G."/>
            <person name="Goodisman M.A.D."/>
        </authorList>
    </citation>
    <scope>NUCLEOTIDE SEQUENCE [LARGE SCALE GENOMIC DNA]</scope>
    <source>
        <strain evidence="1">233</strain>
        <tissue evidence="1">Head and thorax</tissue>
    </source>
</reference>
<proteinExistence type="predicted"/>
<comment type="caution">
    <text evidence="1">The sequence shown here is derived from an EMBL/GenBank/DDBJ whole genome shotgun (WGS) entry which is preliminary data.</text>
</comment>